<name>A0A8E2DHQ1_9APHY</name>
<sequence length="337" mass="36079">MSEVIRTFMLNYTLSSTSPMWNYGTTSNAENSSAWQANTSSVFFTSEPGASLQLPFHGTSISLYGSAGCPFNVTIDGQTTPQSPASGLLFNQNVDQGTHSLDLVVGPSAGPDTQFVFDYAVLSDPYSLEQALVEIDCNVQNDTLIYSPNWSIILNGTAHTESPGASVSLNFTGVAVAVTGPSGTELSPGNFTVILDGLPWTLSNNTAEVSETQLFYQSGLDVTRQHAITLVNGGSGFAFTSITIWQIDEDTTTSDTTSDTSGSRTNTVKIIAPIVAIVGAILLLAVALWVRRQRNLRRRSIALSGPFGMRLARTFRNTEDVKKVDSEHVEAMKAGES</sequence>
<evidence type="ECO:0000313" key="3">
    <source>
        <dbReference type="Proteomes" id="UP000250043"/>
    </source>
</evidence>
<dbReference type="AlphaFoldDB" id="A0A8E2DHQ1"/>
<keyword evidence="1" id="KW-0472">Membrane</keyword>
<dbReference type="EMBL" id="KV722494">
    <property type="protein sequence ID" value="OCH87206.1"/>
    <property type="molecule type" value="Genomic_DNA"/>
</dbReference>
<reference evidence="2 3" key="1">
    <citation type="submission" date="2016-07" db="EMBL/GenBank/DDBJ databases">
        <title>Draft genome of the white-rot fungus Obba rivulosa 3A-2.</title>
        <authorList>
            <consortium name="DOE Joint Genome Institute"/>
            <person name="Miettinen O."/>
            <person name="Riley R."/>
            <person name="Acob R."/>
            <person name="Barry K."/>
            <person name="Cullen D."/>
            <person name="De Vries R."/>
            <person name="Hainaut M."/>
            <person name="Hatakka A."/>
            <person name="Henrissat B."/>
            <person name="Hilden K."/>
            <person name="Kuo R."/>
            <person name="Labutti K."/>
            <person name="Lipzen A."/>
            <person name="Makela M.R."/>
            <person name="Sandor L."/>
            <person name="Spatafora J.W."/>
            <person name="Grigoriev I.V."/>
            <person name="Hibbett D.S."/>
        </authorList>
    </citation>
    <scope>NUCLEOTIDE SEQUENCE [LARGE SCALE GENOMIC DNA]</scope>
    <source>
        <strain evidence="2 3">3A-2</strain>
    </source>
</reference>
<dbReference type="Gene3D" id="2.60.120.260">
    <property type="entry name" value="Galactose-binding domain-like"/>
    <property type="match status" value="2"/>
</dbReference>
<gene>
    <name evidence="2" type="ORF">OBBRIDRAFT_837568</name>
</gene>
<protein>
    <submittedName>
        <fullName evidence="2">Uncharacterized protein</fullName>
    </submittedName>
</protein>
<evidence type="ECO:0000313" key="2">
    <source>
        <dbReference type="EMBL" id="OCH87206.1"/>
    </source>
</evidence>
<organism evidence="2 3">
    <name type="scientific">Obba rivulosa</name>
    <dbReference type="NCBI Taxonomy" id="1052685"/>
    <lineage>
        <taxon>Eukaryota</taxon>
        <taxon>Fungi</taxon>
        <taxon>Dikarya</taxon>
        <taxon>Basidiomycota</taxon>
        <taxon>Agaricomycotina</taxon>
        <taxon>Agaricomycetes</taxon>
        <taxon>Polyporales</taxon>
        <taxon>Gelatoporiaceae</taxon>
        <taxon>Obba</taxon>
    </lineage>
</organism>
<dbReference type="OrthoDB" id="2563669at2759"/>
<proteinExistence type="predicted"/>
<keyword evidence="1" id="KW-1133">Transmembrane helix</keyword>
<dbReference type="Proteomes" id="UP000250043">
    <property type="component" value="Unassembled WGS sequence"/>
</dbReference>
<evidence type="ECO:0000256" key="1">
    <source>
        <dbReference type="SAM" id="Phobius"/>
    </source>
</evidence>
<keyword evidence="1" id="KW-0812">Transmembrane</keyword>
<keyword evidence="3" id="KW-1185">Reference proteome</keyword>
<feature type="transmembrane region" description="Helical" evidence="1">
    <location>
        <begin position="270"/>
        <end position="290"/>
    </location>
</feature>
<accession>A0A8E2DHQ1</accession>